<evidence type="ECO:0000256" key="2">
    <source>
        <dbReference type="ARBA" id="ARBA00038334"/>
    </source>
</evidence>
<evidence type="ECO:0000313" key="5">
    <source>
        <dbReference type="Proteomes" id="UP000193689"/>
    </source>
</evidence>
<dbReference type="AlphaFoldDB" id="A0A1Y2DY31"/>
<dbReference type="InterPro" id="IPR029058">
    <property type="entry name" value="AB_hydrolase_fold"/>
</dbReference>
<dbReference type="Pfam" id="PF00561">
    <property type="entry name" value="Abhydrolase_1"/>
    <property type="match status" value="1"/>
</dbReference>
<dbReference type="PRINTS" id="PR00412">
    <property type="entry name" value="EPOXHYDRLASE"/>
</dbReference>
<keyword evidence="5" id="KW-1185">Reference proteome</keyword>
<dbReference type="OrthoDB" id="408373at2759"/>
<dbReference type="InterPro" id="IPR000073">
    <property type="entry name" value="AB_hydrolase_1"/>
</dbReference>
<gene>
    <name evidence="4" type="ORF">BCR38DRAFT_343198</name>
</gene>
<dbReference type="SUPFAM" id="SSF53474">
    <property type="entry name" value="alpha/beta-Hydrolases"/>
    <property type="match status" value="1"/>
</dbReference>
<dbReference type="Gene3D" id="3.40.50.1820">
    <property type="entry name" value="alpha/beta hydrolase"/>
    <property type="match status" value="1"/>
</dbReference>
<dbReference type="InParanoid" id="A0A1Y2DY31"/>
<reference evidence="4 5" key="1">
    <citation type="submission" date="2016-07" db="EMBL/GenBank/DDBJ databases">
        <title>Pervasive Adenine N6-methylation of Active Genes in Fungi.</title>
        <authorList>
            <consortium name="DOE Joint Genome Institute"/>
            <person name="Mondo S.J."/>
            <person name="Dannebaum R.O."/>
            <person name="Kuo R.C."/>
            <person name="Labutti K."/>
            <person name="Haridas S."/>
            <person name="Kuo A."/>
            <person name="Salamov A."/>
            <person name="Ahrendt S.R."/>
            <person name="Lipzen A."/>
            <person name="Sullivan W."/>
            <person name="Andreopoulos W.B."/>
            <person name="Clum A."/>
            <person name="Lindquist E."/>
            <person name="Daum C."/>
            <person name="Ramamoorthy G.K."/>
            <person name="Gryganskyi A."/>
            <person name="Culley D."/>
            <person name="Magnuson J.K."/>
            <person name="James T.Y."/>
            <person name="O'Malley M.A."/>
            <person name="Stajich J.E."/>
            <person name="Spatafora J.W."/>
            <person name="Visel A."/>
            <person name="Grigoriev I.V."/>
        </authorList>
    </citation>
    <scope>NUCLEOTIDE SEQUENCE [LARGE SCALE GENOMIC DNA]</scope>
    <source>
        <strain evidence="4 5">CBS 129021</strain>
    </source>
</reference>
<comment type="caution">
    <text evidence="4">The sequence shown here is derived from an EMBL/GenBank/DDBJ whole genome shotgun (WGS) entry which is preliminary data.</text>
</comment>
<dbReference type="STRING" id="1141098.A0A1Y2DY31"/>
<comment type="similarity">
    <text evidence="2">Belongs to the AB hydrolase superfamily. Epoxide hydrolase family.</text>
</comment>
<dbReference type="PANTHER" id="PTHR43329">
    <property type="entry name" value="EPOXIDE HYDROLASE"/>
    <property type="match status" value="1"/>
</dbReference>
<evidence type="ECO:0000259" key="3">
    <source>
        <dbReference type="Pfam" id="PF00561"/>
    </source>
</evidence>
<feature type="domain" description="AB hydrolase-1" evidence="3">
    <location>
        <begin position="28"/>
        <end position="327"/>
    </location>
</feature>
<dbReference type="GeneID" id="63772221"/>
<sequence length="358" mass="40027">MTSLSEHVVTYGNDKKILYYAAGPLQGPLLIFVHGWPAIAKTWIHQLTAFSALGFRVVAPDMPGYGGSTSNKVIEDYCQESIVEGMVALLADTGRDDAVWIGHDWGSGCVWSFVAHYPEKCRAVASLSVPYRCVELGLEELLKWSNREIYPEDKYPHAQWGYQAFYEQDFEKATAWFDSGVAGFMKFIFAKRPLPQLGQPSGTARTVLDGGWFGGPEKSPTPPAEAAFDNAEFIASDELMDDVIKAMKKTGFFGADAYYANHKRNRAYNTAEHVNPVLEMPVLYIEGKFDAICDTAVSSFATPQQKYCKKLTSTSIDCGHWIQMEKPAEVNAALARWLATEVKEYWPGFWKNGFVKNY</sequence>
<dbReference type="PRINTS" id="PR00111">
    <property type="entry name" value="ABHYDROLASE"/>
</dbReference>
<dbReference type="InterPro" id="IPR000639">
    <property type="entry name" value="Epox_hydrolase-like"/>
</dbReference>
<proteinExistence type="inferred from homology"/>
<dbReference type="RefSeq" id="XP_040715622.1">
    <property type="nucleotide sequence ID" value="XM_040856009.1"/>
</dbReference>
<dbReference type="EMBL" id="MCFJ01000007">
    <property type="protein sequence ID" value="ORY64208.1"/>
    <property type="molecule type" value="Genomic_DNA"/>
</dbReference>
<evidence type="ECO:0000313" key="4">
    <source>
        <dbReference type="EMBL" id="ORY64208.1"/>
    </source>
</evidence>
<dbReference type="Proteomes" id="UP000193689">
    <property type="component" value="Unassembled WGS sequence"/>
</dbReference>
<evidence type="ECO:0000256" key="1">
    <source>
        <dbReference type="ARBA" id="ARBA00022801"/>
    </source>
</evidence>
<keyword evidence="1 4" id="KW-0378">Hydrolase</keyword>
<organism evidence="4 5">
    <name type="scientific">Pseudomassariella vexata</name>
    <dbReference type="NCBI Taxonomy" id="1141098"/>
    <lineage>
        <taxon>Eukaryota</taxon>
        <taxon>Fungi</taxon>
        <taxon>Dikarya</taxon>
        <taxon>Ascomycota</taxon>
        <taxon>Pezizomycotina</taxon>
        <taxon>Sordariomycetes</taxon>
        <taxon>Xylariomycetidae</taxon>
        <taxon>Amphisphaeriales</taxon>
        <taxon>Pseudomassariaceae</taxon>
        <taxon>Pseudomassariella</taxon>
    </lineage>
</organism>
<protein>
    <submittedName>
        <fullName evidence="4">Alpha/Beta hydrolase protein</fullName>
    </submittedName>
</protein>
<dbReference type="GO" id="GO:0016787">
    <property type="term" value="F:hydrolase activity"/>
    <property type="evidence" value="ECO:0007669"/>
    <property type="project" value="UniProtKB-KW"/>
</dbReference>
<accession>A0A1Y2DY31</accession>
<name>A0A1Y2DY31_9PEZI</name>